<dbReference type="SUPFAM" id="SSF159664">
    <property type="entry name" value="CobE/GbiG C-terminal domain-like"/>
    <property type="match status" value="1"/>
</dbReference>
<comment type="caution">
    <text evidence="2">The sequence shown here is derived from an EMBL/GenBank/DDBJ whole genome shotgun (WGS) entry which is preliminary data.</text>
</comment>
<dbReference type="Proteomes" id="UP000731907">
    <property type="component" value="Unassembled WGS sequence"/>
</dbReference>
<accession>A0ABS6J5D7</accession>
<evidence type="ECO:0000259" key="1">
    <source>
        <dbReference type="Pfam" id="PF01890"/>
    </source>
</evidence>
<sequence>MRIAGLGFRDSATLPSLRAALGLVEAAGGPATALATLPAKAEVAVLRQLAEERGLAVLAVPVRGIATPTHSARVMALHGTGSMAEAAALAAAGPGAILTVARISAPDGMATCAMATHKGTQP</sequence>
<dbReference type="InterPro" id="IPR002750">
    <property type="entry name" value="CobE/GbiG_C"/>
</dbReference>
<keyword evidence="3" id="KW-1185">Reference proteome</keyword>
<evidence type="ECO:0000313" key="3">
    <source>
        <dbReference type="Proteomes" id="UP000731907"/>
    </source>
</evidence>
<dbReference type="InterPro" id="IPR036518">
    <property type="entry name" value="CobE/GbiG_C_sf"/>
</dbReference>
<evidence type="ECO:0000313" key="2">
    <source>
        <dbReference type="EMBL" id="MBU9698964.1"/>
    </source>
</evidence>
<dbReference type="Pfam" id="PF01890">
    <property type="entry name" value="CbiG_C"/>
    <property type="match status" value="1"/>
</dbReference>
<dbReference type="EMBL" id="JAAATX020000009">
    <property type="protein sequence ID" value="MBU9698964.1"/>
    <property type="molecule type" value="Genomic_DNA"/>
</dbReference>
<gene>
    <name evidence="2" type="ORF">GU927_014020</name>
</gene>
<name>A0ABS6J5D7_9RHOB</name>
<protein>
    <submittedName>
        <fullName evidence="2">Cobalamin biosynthesis protein</fullName>
    </submittedName>
</protein>
<organism evidence="2 3">
    <name type="scientific">Paragemmobacter amnigenus</name>
    <dbReference type="NCBI Taxonomy" id="2852097"/>
    <lineage>
        <taxon>Bacteria</taxon>
        <taxon>Pseudomonadati</taxon>
        <taxon>Pseudomonadota</taxon>
        <taxon>Alphaproteobacteria</taxon>
        <taxon>Rhodobacterales</taxon>
        <taxon>Paracoccaceae</taxon>
        <taxon>Paragemmobacter</taxon>
    </lineage>
</organism>
<dbReference type="Gene3D" id="3.30.420.180">
    <property type="entry name" value="CobE/GbiG C-terminal domain"/>
    <property type="match status" value="1"/>
</dbReference>
<reference evidence="2 3" key="1">
    <citation type="submission" date="2021-06" db="EMBL/GenBank/DDBJ databases">
        <title>Rhodobacteraceae bacterium strain HSP-20.</title>
        <authorList>
            <person name="Chen W.-M."/>
        </authorList>
    </citation>
    <scope>NUCLEOTIDE SEQUENCE [LARGE SCALE GENOMIC DNA]</scope>
    <source>
        <strain evidence="2 3">HSP-20</strain>
    </source>
</reference>
<feature type="domain" description="CobE/GbiG C-terminal" evidence="1">
    <location>
        <begin position="3"/>
        <end position="115"/>
    </location>
</feature>
<dbReference type="RefSeq" id="WP_161763065.1">
    <property type="nucleotide sequence ID" value="NZ_JAAATX020000009.1"/>
</dbReference>
<proteinExistence type="predicted"/>